<keyword evidence="3" id="KW-1185">Reference proteome</keyword>
<dbReference type="Proteomes" id="UP000605986">
    <property type="component" value="Unassembled WGS sequence"/>
</dbReference>
<evidence type="ECO:0000256" key="1">
    <source>
        <dbReference type="SAM" id="MobiDB-lite"/>
    </source>
</evidence>
<comment type="caution">
    <text evidence="2">The sequence shown here is derived from an EMBL/GenBank/DDBJ whole genome shotgun (WGS) entry which is preliminary data.</text>
</comment>
<gene>
    <name evidence="2" type="ORF">F53441_6781</name>
</gene>
<proteinExistence type="predicted"/>
<dbReference type="AlphaFoldDB" id="A0A8H4KGI7"/>
<name>A0A8H4KGI7_9HYPO</name>
<evidence type="ECO:0000313" key="3">
    <source>
        <dbReference type="Proteomes" id="UP000605986"/>
    </source>
</evidence>
<accession>A0A8H4KGI7</accession>
<feature type="region of interest" description="Disordered" evidence="1">
    <location>
        <begin position="126"/>
        <end position="153"/>
    </location>
</feature>
<reference evidence="2" key="1">
    <citation type="submission" date="2020-01" db="EMBL/GenBank/DDBJ databases">
        <title>Identification and distribution of gene clusters putatively required for synthesis of sphingolipid metabolism inhibitors in phylogenetically diverse species of the filamentous fungus Fusarium.</title>
        <authorList>
            <person name="Kim H.-S."/>
            <person name="Busman M."/>
            <person name="Brown D.W."/>
            <person name="Divon H."/>
            <person name="Uhlig S."/>
            <person name="Proctor R.H."/>
        </authorList>
    </citation>
    <scope>NUCLEOTIDE SEQUENCE</scope>
    <source>
        <strain evidence="2">NRRL 53441</strain>
    </source>
</reference>
<dbReference type="OrthoDB" id="303107at2759"/>
<evidence type="ECO:0000313" key="2">
    <source>
        <dbReference type="EMBL" id="KAF4449997.1"/>
    </source>
</evidence>
<protein>
    <submittedName>
        <fullName evidence="2">Uncharacterized protein</fullName>
    </submittedName>
</protein>
<sequence length="432" mass="48639">MYWSYTDRLELWAYLNWCVQYGETFETTAVDHLQKATGKTFSYQQIRNKLRGDWKVRGTCLVFDDLFSQGTAGLYHFEGEEQEHFQQILSRLDPPRIGRWLRSTSAAFTTRSRTLSSTRVTSMRETFAPSPPELDVSKEVQKGSRRKAKQKATLEPKRLEATIHLSEYELAVDEDPYEVKSEAESDLTILSSSKFSDIELDLRPTVPESQEETMPGRPQTLSTTSIEMSLRSAQAELLKEKGVVITLMNQVSELKKELEVLHQSDRAAALNQANPGEQRYISKLRRRLEAQGHLISDFEALETDSLACQKISVKAECNTLYLNIDDTSAIICDLSPNDNLPEQRTNDSALLQGWAMRVHGGNMTSLLEHAQEVRIAKPKLVASLLAAGIFELVLEPAFPEILAIESPLLAQYRKNIANLSQPSPSPCRGGNC</sequence>
<organism evidence="2 3">
    <name type="scientific">Fusarium austroafricanum</name>
    <dbReference type="NCBI Taxonomy" id="2364996"/>
    <lineage>
        <taxon>Eukaryota</taxon>
        <taxon>Fungi</taxon>
        <taxon>Dikarya</taxon>
        <taxon>Ascomycota</taxon>
        <taxon>Pezizomycotina</taxon>
        <taxon>Sordariomycetes</taxon>
        <taxon>Hypocreomycetidae</taxon>
        <taxon>Hypocreales</taxon>
        <taxon>Nectriaceae</taxon>
        <taxon>Fusarium</taxon>
        <taxon>Fusarium concolor species complex</taxon>
    </lineage>
</organism>
<dbReference type="EMBL" id="JAADJG010000261">
    <property type="protein sequence ID" value="KAF4449997.1"/>
    <property type="molecule type" value="Genomic_DNA"/>
</dbReference>